<organism evidence="1 2">
    <name type="scientific">Sphaeroforma arctica JP610</name>
    <dbReference type="NCBI Taxonomy" id="667725"/>
    <lineage>
        <taxon>Eukaryota</taxon>
        <taxon>Ichthyosporea</taxon>
        <taxon>Ichthyophonida</taxon>
        <taxon>Sphaeroforma</taxon>
    </lineage>
</organism>
<gene>
    <name evidence="1" type="ORF">SARC_08908</name>
</gene>
<keyword evidence="2" id="KW-1185">Reference proteome</keyword>
<protein>
    <submittedName>
        <fullName evidence="1">Uncharacterized protein</fullName>
    </submittedName>
</protein>
<dbReference type="EMBL" id="KQ242445">
    <property type="protein sequence ID" value="KNC78671.1"/>
    <property type="molecule type" value="Genomic_DNA"/>
</dbReference>
<accession>A0A0L0FQ69</accession>
<name>A0A0L0FQ69_9EUKA</name>
<dbReference type="RefSeq" id="XP_014152573.1">
    <property type="nucleotide sequence ID" value="XM_014297098.1"/>
</dbReference>
<evidence type="ECO:0000313" key="1">
    <source>
        <dbReference type="EMBL" id="KNC78671.1"/>
    </source>
</evidence>
<reference evidence="1 2" key="1">
    <citation type="submission" date="2011-02" db="EMBL/GenBank/DDBJ databases">
        <title>The Genome Sequence of Sphaeroforma arctica JP610.</title>
        <authorList>
            <consortium name="The Broad Institute Genome Sequencing Platform"/>
            <person name="Russ C."/>
            <person name="Cuomo C."/>
            <person name="Young S.K."/>
            <person name="Zeng Q."/>
            <person name="Gargeya S."/>
            <person name="Alvarado L."/>
            <person name="Berlin A."/>
            <person name="Chapman S.B."/>
            <person name="Chen Z."/>
            <person name="Freedman E."/>
            <person name="Gellesch M."/>
            <person name="Goldberg J."/>
            <person name="Griggs A."/>
            <person name="Gujja S."/>
            <person name="Heilman E."/>
            <person name="Heiman D."/>
            <person name="Howarth C."/>
            <person name="Mehta T."/>
            <person name="Neiman D."/>
            <person name="Pearson M."/>
            <person name="Roberts A."/>
            <person name="Saif S."/>
            <person name="Shea T."/>
            <person name="Shenoy N."/>
            <person name="Sisk P."/>
            <person name="Stolte C."/>
            <person name="Sykes S."/>
            <person name="White J."/>
            <person name="Yandava C."/>
            <person name="Burger G."/>
            <person name="Gray M.W."/>
            <person name="Holland P.W.H."/>
            <person name="King N."/>
            <person name="Lang F.B.F."/>
            <person name="Roger A.J."/>
            <person name="Ruiz-Trillo I."/>
            <person name="Haas B."/>
            <person name="Nusbaum C."/>
            <person name="Birren B."/>
        </authorList>
    </citation>
    <scope>NUCLEOTIDE SEQUENCE [LARGE SCALE GENOMIC DNA]</scope>
    <source>
        <strain evidence="1 2">JP610</strain>
    </source>
</reference>
<proteinExistence type="predicted"/>
<evidence type="ECO:0000313" key="2">
    <source>
        <dbReference type="Proteomes" id="UP000054560"/>
    </source>
</evidence>
<dbReference type="Proteomes" id="UP000054560">
    <property type="component" value="Unassembled WGS sequence"/>
</dbReference>
<sequence length="65" mass="7376">MSPTAASGFYLAAADATPRHLADWTQYQHDTRNIKFLSNQRSQWYPNGKRAIQLDTLGSYDISND</sequence>
<dbReference type="GeneID" id="25909412"/>
<dbReference type="AlphaFoldDB" id="A0A0L0FQ69"/>